<evidence type="ECO:0000256" key="3">
    <source>
        <dbReference type="ARBA" id="ARBA00022578"/>
    </source>
</evidence>
<gene>
    <name evidence="7" type="ORF">MYCOZU2_00964</name>
</gene>
<organism evidence="7 8">
    <name type="scientific">Mycobacterium intracellulare subsp. chimaera</name>
    <dbReference type="NCBI Taxonomy" id="222805"/>
    <lineage>
        <taxon>Bacteria</taxon>
        <taxon>Bacillati</taxon>
        <taxon>Actinomycetota</taxon>
        <taxon>Actinomycetes</taxon>
        <taxon>Mycobacteriales</taxon>
        <taxon>Mycobacteriaceae</taxon>
        <taxon>Mycobacterium</taxon>
        <taxon>Mycobacterium avium complex (MAC)</taxon>
    </lineage>
</organism>
<dbReference type="PANTHER" id="PTHR33217">
    <property type="entry name" value="TRANSPOSASE FOR INSERTION SEQUENCE ELEMENT IS1081"/>
    <property type="match status" value="1"/>
</dbReference>
<dbReference type="PANTHER" id="PTHR33217:SF8">
    <property type="entry name" value="MUTATOR FAMILY TRANSPOSASE"/>
    <property type="match status" value="1"/>
</dbReference>
<keyword evidence="3 6" id="KW-0815">Transposition</keyword>
<comment type="function">
    <text evidence="1 6">Required for the transposition of the insertion element.</text>
</comment>
<name>A0A220Y7E2_MYCIT</name>
<dbReference type="EMBL" id="CP015267">
    <property type="protein sequence ID" value="ASL13410.1"/>
    <property type="molecule type" value="Genomic_DNA"/>
</dbReference>
<evidence type="ECO:0000256" key="6">
    <source>
        <dbReference type="RuleBase" id="RU365089"/>
    </source>
</evidence>
<dbReference type="AlphaFoldDB" id="A0A220Y7E2"/>
<dbReference type="InterPro" id="IPR001207">
    <property type="entry name" value="Transposase_mutator"/>
</dbReference>
<reference evidence="7 8" key="1">
    <citation type="journal article" date="2017" name="Lancet Infect. Dis.">
        <title>Global outbreak of severe Mycobacterium chimaera disease after cardiac surgery: a molecular epidemiological study.</title>
        <authorList>
            <person name="van Ingen J."/>
            <person name="Kohl T."/>
            <person name="Kranzer K."/>
            <person name="Hasse B."/>
            <person name="Keller P."/>
            <person name="Szafranska A."/>
            <person name="Hillemann D."/>
            <person name="Chand M."/>
            <person name="Schreiber P."/>
            <person name="Sommerstein R."/>
            <person name="Berger C."/>
            <person name="Genoni M."/>
            <person name="Ruegg C."/>
            <person name="Troillet N."/>
            <person name="Widmer A.F."/>
            <person name="Becker S.L."/>
            <person name="Herrmann M."/>
            <person name="Eckmanns T."/>
            <person name="Haller S."/>
            <person name="Hoeller C."/>
            <person name="Debast S.B."/>
            <person name="Wolfhagen M.J."/>
            <person name="Hopman J."/>
            <person name="Kluytmans J."/>
            <person name="Langelaar M."/>
            <person name="Notermans D.W."/>
            <person name="ten Oever J."/>
            <person name="van den Barselaar P."/>
            <person name="Vonk A.B.A."/>
            <person name="Vos M.C."/>
            <person name="Ahmed N."/>
            <person name="Brown T."/>
            <person name="Crook D."/>
            <person name="Lamagni T."/>
            <person name="Phin N."/>
            <person name="Smith E.G."/>
            <person name="Zambon M."/>
            <person name="Serr A."/>
            <person name="Goetting T."/>
            <person name="Ebner W."/>
            <person name="Thuermer A."/>
            <person name="Utpatel C."/>
            <person name="Sproer C."/>
            <person name="Bunk B."/>
            <person name="Nubel U."/>
            <person name="Bloemberg G."/>
            <person name="Bottger E."/>
            <person name="Niemann S."/>
            <person name="Wagner D."/>
            <person name="Sax H."/>
        </authorList>
    </citation>
    <scope>NUCLEOTIDE SEQUENCE [LARGE SCALE GENOMIC DNA]</scope>
    <source>
        <strain evidence="7 8">ZUERICH-2</strain>
    </source>
</reference>
<keyword evidence="4 6" id="KW-0238">DNA-binding</keyword>
<dbReference type="GO" id="GO:0006313">
    <property type="term" value="P:DNA transposition"/>
    <property type="evidence" value="ECO:0007669"/>
    <property type="project" value="UniProtKB-UniRule"/>
</dbReference>
<proteinExistence type="inferred from homology"/>
<dbReference type="GO" id="GO:0003677">
    <property type="term" value="F:DNA binding"/>
    <property type="evidence" value="ECO:0007669"/>
    <property type="project" value="UniProtKB-UniRule"/>
</dbReference>
<evidence type="ECO:0000256" key="2">
    <source>
        <dbReference type="ARBA" id="ARBA00010961"/>
    </source>
</evidence>
<dbReference type="Proteomes" id="UP000198286">
    <property type="component" value="Chromosome"/>
</dbReference>
<keyword evidence="5 6" id="KW-0233">DNA recombination</keyword>
<dbReference type="Pfam" id="PF00872">
    <property type="entry name" value="Transposase_mut"/>
    <property type="match status" value="1"/>
</dbReference>
<dbReference type="GO" id="GO:0004803">
    <property type="term" value="F:transposase activity"/>
    <property type="evidence" value="ECO:0007669"/>
    <property type="project" value="UniProtKB-UniRule"/>
</dbReference>
<dbReference type="PROSITE" id="PS01007">
    <property type="entry name" value="TRANSPOSASE_MUTATOR"/>
    <property type="match status" value="1"/>
</dbReference>
<comment type="similarity">
    <text evidence="2 6">Belongs to the transposase mutator family.</text>
</comment>
<accession>A0A220Y7E2</accession>
<evidence type="ECO:0000256" key="4">
    <source>
        <dbReference type="ARBA" id="ARBA00023125"/>
    </source>
</evidence>
<evidence type="ECO:0000313" key="8">
    <source>
        <dbReference type="Proteomes" id="UP000198286"/>
    </source>
</evidence>
<keyword evidence="6" id="KW-0814">Transposable element</keyword>
<protein>
    <recommendedName>
        <fullName evidence="6">Mutator family transposase</fullName>
    </recommendedName>
</protein>
<sequence length="254" mass="28429">MRDGQVANRPFYAAIGVDLAGHKDVLGLWAGDGAGESAKFWFAVLTDLRNRGVTDTFFLICDGLKGLPDVVGEVWPATIVQACTVHLIRNSFRYVPRQHWDALRRDLKPIYTAPTAAAAEAALEALADRWGSRYPALIRLWQSCWNEFIPFLDYDTEIRRVLCSTNAIVIWSPPGGVLDVRHEAFRSQVLRGGRDYLQSSRRQEPAEGRCRLRSSPGTWCTTSSCDSSTWWFRRSVPPGCPPVLLMACGRRGIC</sequence>
<evidence type="ECO:0000256" key="5">
    <source>
        <dbReference type="ARBA" id="ARBA00023172"/>
    </source>
</evidence>
<evidence type="ECO:0000313" key="7">
    <source>
        <dbReference type="EMBL" id="ASL13410.1"/>
    </source>
</evidence>
<evidence type="ECO:0000256" key="1">
    <source>
        <dbReference type="ARBA" id="ARBA00002190"/>
    </source>
</evidence>